<reference evidence="1" key="1">
    <citation type="submission" date="2020-05" db="EMBL/GenBank/DDBJ databases">
        <authorList>
            <person name="Chiriac C."/>
            <person name="Salcher M."/>
            <person name="Ghai R."/>
            <person name="Kavagutti S V."/>
        </authorList>
    </citation>
    <scope>NUCLEOTIDE SEQUENCE</scope>
</reference>
<gene>
    <name evidence="1" type="ORF">UFOVP1389_44</name>
    <name evidence="2" type="ORF">UFOVP1566_26</name>
</gene>
<protein>
    <submittedName>
        <fullName evidence="1">Uncharacterized protein</fullName>
    </submittedName>
</protein>
<evidence type="ECO:0000313" key="2">
    <source>
        <dbReference type="EMBL" id="CAB5229865.1"/>
    </source>
</evidence>
<organism evidence="1">
    <name type="scientific">uncultured Caudovirales phage</name>
    <dbReference type="NCBI Taxonomy" id="2100421"/>
    <lineage>
        <taxon>Viruses</taxon>
        <taxon>Duplodnaviria</taxon>
        <taxon>Heunggongvirae</taxon>
        <taxon>Uroviricota</taxon>
        <taxon>Caudoviricetes</taxon>
        <taxon>Peduoviridae</taxon>
        <taxon>Maltschvirus</taxon>
        <taxon>Maltschvirus maltsch</taxon>
    </lineage>
</organism>
<dbReference type="EMBL" id="LR797342">
    <property type="protein sequence ID" value="CAB4204293.1"/>
    <property type="molecule type" value="Genomic_DNA"/>
</dbReference>
<name>A0A6J5S757_9CAUD</name>
<sequence>MTLTDLITAHEFLQRICARGDDEERLVRTVQALEKEIERRRNVKR</sequence>
<proteinExistence type="predicted"/>
<accession>A0A6J5S757</accession>
<evidence type="ECO:0000313" key="1">
    <source>
        <dbReference type="EMBL" id="CAB4204293.1"/>
    </source>
</evidence>
<dbReference type="EMBL" id="LR798417">
    <property type="protein sequence ID" value="CAB5229865.1"/>
    <property type="molecule type" value="Genomic_DNA"/>
</dbReference>